<dbReference type="AlphaFoldDB" id="A0A8T1WMP3"/>
<evidence type="ECO:0000313" key="5">
    <source>
        <dbReference type="Proteomes" id="UP000693981"/>
    </source>
</evidence>
<dbReference type="InterPro" id="IPR045136">
    <property type="entry name" value="Iah1-like"/>
</dbReference>
<dbReference type="GO" id="GO:0016787">
    <property type="term" value="F:hydrolase activity"/>
    <property type="evidence" value="ECO:0007669"/>
    <property type="project" value="UniProtKB-KW"/>
</dbReference>
<dbReference type="Proteomes" id="UP000693981">
    <property type="component" value="Unassembled WGS sequence"/>
</dbReference>
<organism evidence="4 5">
    <name type="scientific">Phytophthora boehmeriae</name>
    <dbReference type="NCBI Taxonomy" id="109152"/>
    <lineage>
        <taxon>Eukaryota</taxon>
        <taxon>Sar</taxon>
        <taxon>Stramenopiles</taxon>
        <taxon>Oomycota</taxon>
        <taxon>Peronosporomycetes</taxon>
        <taxon>Peronosporales</taxon>
        <taxon>Peronosporaceae</taxon>
        <taxon>Phytophthora</taxon>
    </lineage>
</organism>
<evidence type="ECO:0000256" key="1">
    <source>
        <dbReference type="ARBA" id="ARBA00022801"/>
    </source>
</evidence>
<protein>
    <recommendedName>
        <fullName evidence="3">SGNH hydrolase-type esterase domain-containing protein</fullName>
    </recommendedName>
</protein>
<keyword evidence="2" id="KW-0732">Signal</keyword>
<sequence length="287" mass="31230">MASPLHLLRALLVFLTFTSCTEWSVGQSVQAPSDAQPNPRPAVLLAGDSLVEQGDDPRNDGWVSLLQSRYTRSADVMNRGLSGYNTRWFLKYAMPGLEDEISKGAYTPALIAVWLGTNDAVLTNGSNPEMHVPIADYTENLAKIVANFQAAAPDAKMLLITPPHVDDAARAEFAATRTGAKRGLLDRSNAETGNYARACTEAASKAGVPVLDLYSYFNAMPESDRNGLLQDGLHFNAAGHNVIDEQFQSTIETEFPDVMEKLQPLQFPLASKWVTEDPYIPANSTAN</sequence>
<dbReference type="EMBL" id="JAGDFL010000271">
    <property type="protein sequence ID" value="KAG7394471.1"/>
    <property type="molecule type" value="Genomic_DNA"/>
</dbReference>
<dbReference type="PANTHER" id="PTHR14209">
    <property type="entry name" value="ISOAMYL ACETATE-HYDROLYZING ESTERASE 1"/>
    <property type="match status" value="1"/>
</dbReference>
<dbReference type="InterPro" id="IPR013830">
    <property type="entry name" value="SGNH_hydro"/>
</dbReference>
<gene>
    <name evidence="4" type="ORF">PHYBOEH_005171</name>
</gene>
<dbReference type="Pfam" id="PF13472">
    <property type="entry name" value="Lipase_GDSL_2"/>
    <property type="match status" value="1"/>
</dbReference>
<reference evidence="4" key="1">
    <citation type="submission" date="2021-02" db="EMBL/GenBank/DDBJ databases">
        <authorList>
            <person name="Palmer J.M."/>
        </authorList>
    </citation>
    <scope>NUCLEOTIDE SEQUENCE</scope>
    <source>
        <strain evidence="4">SCRP23</strain>
    </source>
</reference>
<comment type="caution">
    <text evidence="4">The sequence shown here is derived from an EMBL/GenBank/DDBJ whole genome shotgun (WGS) entry which is preliminary data.</text>
</comment>
<name>A0A8T1WMP3_9STRA</name>
<evidence type="ECO:0000259" key="3">
    <source>
        <dbReference type="Pfam" id="PF13472"/>
    </source>
</evidence>
<evidence type="ECO:0000313" key="4">
    <source>
        <dbReference type="EMBL" id="KAG7394471.1"/>
    </source>
</evidence>
<proteinExistence type="predicted"/>
<dbReference type="CDD" id="cd01838">
    <property type="entry name" value="Isoamyl_acetate_hydrolase_like"/>
    <property type="match status" value="1"/>
</dbReference>
<feature type="domain" description="SGNH hydrolase-type esterase" evidence="3">
    <location>
        <begin position="46"/>
        <end position="241"/>
    </location>
</feature>
<dbReference type="OrthoDB" id="671439at2759"/>
<feature type="signal peptide" evidence="2">
    <location>
        <begin position="1"/>
        <end position="20"/>
    </location>
</feature>
<accession>A0A8T1WMP3</accession>
<keyword evidence="1" id="KW-0378">Hydrolase</keyword>
<feature type="chain" id="PRO_5035821846" description="SGNH hydrolase-type esterase domain-containing protein" evidence="2">
    <location>
        <begin position="21"/>
        <end position="287"/>
    </location>
</feature>
<evidence type="ECO:0000256" key="2">
    <source>
        <dbReference type="SAM" id="SignalP"/>
    </source>
</evidence>
<dbReference type="FunFam" id="3.40.50.1110:FF:000002">
    <property type="entry name" value="isoamyl acetate-hydrolyzing esterase 1 homolog"/>
    <property type="match status" value="1"/>
</dbReference>
<dbReference type="PANTHER" id="PTHR14209:SF19">
    <property type="entry name" value="ISOAMYL ACETATE-HYDROLYZING ESTERASE 1 HOMOLOG"/>
    <property type="match status" value="1"/>
</dbReference>
<keyword evidence="5" id="KW-1185">Reference proteome</keyword>